<evidence type="ECO:0000313" key="2">
    <source>
        <dbReference type="EMBL" id="OXM83684.1"/>
    </source>
</evidence>
<keyword evidence="1" id="KW-0175">Coiled coil</keyword>
<name>A0A229UK57_9BACL</name>
<comment type="caution">
    <text evidence="2">The sequence shown here is derived from an EMBL/GenBank/DDBJ whole genome shotgun (WGS) entry which is preliminary data.</text>
</comment>
<dbReference type="RefSeq" id="WP_094017442.1">
    <property type="nucleotide sequence ID" value="NZ_NMQW01000039.1"/>
</dbReference>
<protein>
    <submittedName>
        <fullName evidence="2">Uncharacterized protein</fullName>
    </submittedName>
</protein>
<gene>
    <name evidence="2" type="ORF">CF651_24100</name>
</gene>
<proteinExistence type="predicted"/>
<dbReference type="AlphaFoldDB" id="A0A229UK57"/>
<accession>A0A229UK57</accession>
<dbReference type="EMBL" id="NMQW01000039">
    <property type="protein sequence ID" value="OXM83684.1"/>
    <property type="molecule type" value="Genomic_DNA"/>
</dbReference>
<evidence type="ECO:0000256" key="1">
    <source>
        <dbReference type="SAM" id="Coils"/>
    </source>
</evidence>
<dbReference type="OrthoDB" id="2915149at2"/>
<reference evidence="2 3" key="1">
    <citation type="submission" date="2017-07" db="EMBL/GenBank/DDBJ databases">
        <title>Genome sequencing and assembly of Paenibacillus rigui.</title>
        <authorList>
            <person name="Mayilraj S."/>
        </authorList>
    </citation>
    <scope>NUCLEOTIDE SEQUENCE [LARGE SCALE GENOMIC DNA]</scope>
    <source>
        <strain evidence="2 3">JCM 16352</strain>
    </source>
</reference>
<feature type="coiled-coil region" evidence="1">
    <location>
        <begin position="131"/>
        <end position="158"/>
    </location>
</feature>
<dbReference type="Proteomes" id="UP000215509">
    <property type="component" value="Unassembled WGS sequence"/>
</dbReference>
<evidence type="ECO:0000313" key="3">
    <source>
        <dbReference type="Proteomes" id="UP000215509"/>
    </source>
</evidence>
<keyword evidence="3" id="KW-1185">Reference proteome</keyword>
<organism evidence="2 3">
    <name type="scientific">Paenibacillus rigui</name>
    <dbReference type="NCBI Taxonomy" id="554312"/>
    <lineage>
        <taxon>Bacteria</taxon>
        <taxon>Bacillati</taxon>
        <taxon>Bacillota</taxon>
        <taxon>Bacilli</taxon>
        <taxon>Bacillales</taxon>
        <taxon>Paenibacillaceae</taxon>
        <taxon>Paenibacillus</taxon>
    </lineage>
</organism>
<sequence>MSTNNRGRNPEVFDEQLILRIIDDCKRGLKLKGKIKYMDVYRFASDGFNNGKYPYLKRKLSDDYWRKPNRQGKQLVDKVNAFTEEHLPAIGTSESNEILINTEDAVNRLFSGSAKDKNQLINTLRINEMKAKQFFSRLSRIEKELQNEREQKLYWKNRFERIQTIIFQLMEYSASKDFPIENIMNTGRTRTKPVTNILESVFSNDPTISYEFESYIVSKSTERNDKV</sequence>